<gene>
    <name evidence="5" type="ordered locus">Dde_1244</name>
</gene>
<protein>
    <submittedName>
        <fullName evidence="5">GntR domain protein</fullName>
    </submittedName>
</protein>
<dbReference type="GO" id="GO:0003677">
    <property type="term" value="F:DNA binding"/>
    <property type="evidence" value="ECO:0007669"/>
    <property type="project" value="UniProtKB-KW"/>
</dbReference>
<dbReference type="Pfam" id="PF07729">
    <property type="entry name" value="FCD"/>
    <property type="match status" value="1"/>
</dbReference>
<keyword evidence="2" id="KW-0238">DNA-binding</keyword>
<feature type="domain" description="HTH gntR-type" evidence="4">
    <location>
        <begin position="9"/>
        <end position="77"/>
    </location>
</feature>
<proteinExistence type="predicted"/>
<dbReference type="SMART" id="SM00345">
    <property type="entry name" value="HTH_GNTR"/>
    <property type="match status" value="1"/>
</dbReference>
<sequence>MVAESAPRTSVAAEVAEKIRRMIDEGQMLPGERLPAERKLAGLFNVSRASVREGIKLLAESGRLLSRQGSGTYVRERCAENSGRTLVQTVLNGGYSLQDVIAVRLLLEPEIAALAARNGGAAVAARLEAVLAEQEIAIGSKDYSGSADVLFHQILAEAAANPVLLEMAAALYEGFAKSREDGVQSFERQQASLKAHREIVAAVRAGDSRKAERAMHSHLTDVARRICSACR</sequence>
<organism evidence="5 6">
    <name type="scientific">Oleidesulfovibrio alaskensis (strain ATCC BAA-1058 / DSM 17464 / G20)</name>
    <name type="common">Desulfovibrio alaskensis</name>
    <dbReference type="NCBI Taxonomy" id="207559"/>
    <lineage>
        <taxon>Bacteria</taxon>
        <taxon>Pseudomonadati</taxon>
        <taxon>Thermodesulfobacteriota</taxon>
        <taxon>Desulfovibrionia</taxon>
        <taxon>Desulfovibrionales</taxon>
        <taxon>Desulfovibrionaceae</taxon>
        <taxon>Oleidesulfovibrio</taxon>
    </lineage>
</organism>
<name>Q312V1_OLEA2</name>
<dbReference type="Proteomes" id="UP000002710">
    <property type="component" value="Chromosome"/>
</dbReference>
<dbReference type="EMBL" id="CP000112">
    <property type="protein sequence ID" value="ABB38045.1"/>
    <property type="molecule type" value="Genomic_DNA"/>
</dbReference>
<dbReference type="SUPFAM" id="SSF46785">
    <property type="entry name" value="Winged helix' DNA-binding domain"/>
    <property type="match status" value="1"/>
</dbReference>
<evidence type="ECO:0000256" key="3">
    <source>
        <dbReference type="ARBA" id="ARBA00023163"/>
    </source>
</evidence>
<dbReference type="Pfam" id="PF00392">
    <property type="entry name" value="GntR"/>
    <property type="match status" value="1"/>
</dbReference>
<dbReference type="InterPro" id="IPR011711">
    <property type="entry name" value="GntR_C"/>
</dbReference>
<dbReference type="CDD" id="cd07377">
    <property type="entry name" value="WHTH_GntR"/>
    <property type="match status" value="1"/>
</dbReference>
<evidence type="ECO:0000256" key="1">
    <source>
        <dbReference type="ARBA" id="ARBA00023015"/>
    </source>
</evidence>
<dbReference type="InterPro" id="IPR008920">
    <property type="entry name" value="TF_FadR/GntR_C"/>
</dbReference>
<dbReference type="InterPro" id="IPR000524">
    <property type="entry name" value="Tscrpt_reg_HTH_GntR"/>
</dbReference>
<keyword evidence="6" id="KW-1185">Reference proteome</keyword>
<dbReference type="PANTHER" id="PTHR43537:SF5">
    <property type="entry name" value="UXU OPERON TRANSCRIPTIONAL REGULATOR"/>
    <property type="match status" value="1"/>
</dbReference>
<dbReference type="PROSITE" id="PS50949">
    <property type="entry name" value="HTH_GNTR"/>
    <property type="match status" value="1"/>
</dbReference>
<evidence type="ECO:0000313" key="6">
    <source>
        <dbReference type="Proteomes" id="UP000002710"/>
    </source>
</evidence>
<evidence type="ECO:0000259" key="4">
    <source>
        <dbReference type="PROSITE" id="PS50949"/>
    </source>
</evidence>
<dbReference type="GO" id="GO:0003700">
    <property type="term" value="F:DNA-binding transcription factor activity"/>
    <property type="evidence" value="ECO:0007669"/>
    <property type="project" value="InterPro"/>
</dbReference>
<dbReference type="HOGENOM" id="CLU_017584_9_5_7"/>
<dbReference type="InterPro" id="IPR036390">
    <property type="entry name" value="WH_DNA-bd_sf"/>
</dbReference>
<dbReference type="SUPFAM" id="SSF48008">
    <property type="entry name" value="GntR ligand-binding domain-like"/>
    <property type="match status" value="1"/>
</dbReference>
<dbReference type="KEGG" id="dde:Dde_1244"/>
<dbReference type="Gene3D" id="1.10.10.10">
    <property type="entry name" value="Winged helix-like DNA-binding domain superfamily/Winged helix DNA-binding domain"/>
    <property type="match status" value="1"/>
</dbReference>
<evidence type="ECO:0000313" key="5">
    <source>
        <dbReference type="EMBL" id="ABB38045.1"/>
    </source>
</evidence>
<keyword evidence="1" id="KW-0805">Transcription regulation</keyword>
<dbReference type="Gene3D" id="1.20.120.530">
    <property type="entry name" value="GntR ligand-binding domain-like"/>
    <property type="match status" value="1"/>
</dbReference>
<dbReference type="SMART" id="SM00895">
    <property type="entry name" value="FCD"/>
    <property type="match status" value="1"/>
</dbReference>
<dbReference type="AlphaFoldDB" id="Q312V1"/>
<dbReference type="PRINTS" id="PR00035">
    <property type="entry name" value="HTHGNTR"/>
</dbReference>
<evidence type="ECO:0000256" key="2">
    <source>
        <dbReference type="ARBA" id="ARBA00023125"/>
    </source>
</evidence>
<dbReference type="eggNOG" id="COG2186">
    <property type="taxonomic scope" value="Bacteria"/>
</dbReference>
<reference evidence="5 6" key="1">
    <citation type="journal article" date="2011" name="J. Bacteriol.">
        <title>Complete genome sequence and updated annotation of Desulfovibrio alaskensis G20.</title>
        <authorList>
            <person name="Hauser L.J."/>
            <person name="Land M.L."/>
            <person name="Brown S.D."/>
            <person name="Larimer F."/>
            <person name="Keller K.L."/>
            <person name="Rapp-Giles B.J."/>
            <person name="Price M.N."/>
            <person name="Lin M."/>
            <person name="Bruce D.C."/>
            <person name="Detter J.C."/>
            <person name="Tapia R."/>
            <person name="Han C.S."/>
            <person name="Goodwin L.A."/>
            <person name="Cheng J.F."/>
            <person name="Pitluck S."/>
            <person name="Copeland A."/>
            <person name="Lucas S."/>
            <person name="Nolan M."/>
            <person name="Lapidus A.L."/>
            <person name="Palumbo A.V."/>
            <person name="Wall J.D."/>
        </authorList>
    </citation>
    <scope>NUCLEOTIDE SEQUENCE [LARGE SCALE GENOMIC DNA]</scope>
    <source>
        <strain evidence="6">ATCC BAA 1058 / DSM 17464 / G20</strain>
    </source>
</reference>
<accession>Q312V1</accession>
<dbReference type="STRING" id="207559.Dde_1244"/>
<keyword evidence="3" id="KW-0804">Transcription</keyword>
<dbReference type="PANTHER" id="PTHR43537">
    <property type="entry name" value="TRANSCRIPTIONAL REGULATOR, GNTR FAMILY"/>
    <property type="match status" value="1"/>
</dbReference>
<dbReference type="InterPro" id="IPR036388">
    <property type="entry name" value="WH-like_DNA-bd_sf"/>
</dbReference>
<dbReference type="RefSeq" id="WP_011367247.1">
    <property type="nucleotide sequence ID" value="NC_007519.1"/>
</dbReference>